<comment type="caution">
    <text evidence="9">The sequence shown here is derived from an EMBL/GenBank/DDBJ whole genome shotgun (WGS) entry which is preliminary data.</text>
</comment>
<dbReference type="InterPro" id="IPR016167">
    <property type="entry name" value="FAD-bd_PCMH_sub1"/>
</dbReference>
<feature type="domain" description="FAD-binding PCMH-type" evidence="7">
    <location>
        <begin position="73"/>
        <end position="243"/>
    </location>
</feature>
<dbReference type="InterPro" id="IPR016169">
    <property type="entry name" value="FAD-bd_PCMH_sub2"/>
</dbReference>
<dbReference type="Proteomes" id="UP000077671">
    <property type="component" value="Unassembled WGS sequence"/>
</dbReference>
<protein>
    <recommendedName>
        <fullName evidence="7">FAD-binding PCMH-type domain-containing protein</fullName>
    </recommendedName>
</protein>
<organism evidence="9 10">
    <name type="scientific">Tilletia caries</name>
    <name type="common">wheat bunt fungus</name>
    <dbReference type="NCBI Taxonomy" id="13290"/>
    <lineage>
        <taxon>Eukaryota</taxon>
        <taxon>Fungi</taxon>
        <taxon>Dikarya</taxon>
        <taxon>Basidiomycota</taxon>
        <taxon>Ustilaginomycotina</taxon>
        <taxon>Exobasidiomycetes</taxon>
        <taxon>Tilletiales</taxon>
        <taxon>Tilletiaceae</taxon>
        <taxon>Tilletia</taxon>
    </lineage>
</organism>
<evidence type="ECO:0000313" key="11">
    <source>
        <dbReference type="Proteomes" id="UP000836402"/>
    </source>
</evidence>
<evidence type="ECO:0000313" key="8">
    <source>
        <dbReference type="EMBL" id="CAD6927139.1"/>
    </source>
</evidence>
<dbReference type="InterPro" id="IPR036318">
    <property type="entry name" value="FAD-bd_PCMH-like_sf"/>
</dbReference>
<keyword evidence="6" id="KW-0732">Signal</keyword>
<evidence type="ECO:0000256" key="4">
    <source>
        <dbReference type="ARBA" id="ARBA00023002"/>
    </source>
</evidence>
<dbReference type="GO" id="GO:0071949">
    <property type="term" value="F:FAD binding"/>
    <property type="evidence" value="ECO:0007669"/>
    <property type="project" value="InterPro"/>
</dbReference>
<sequence length="515" mass="55255">MVAALSAFCSILAAVAVLAQTGAYAQMVPVPEGRHQIRAQPQRSEPSSSTRPARPSRLLSRTRLLSMRLAVPSTARGSCSVEPATAADVSAILKVLGTSNSTFAIRGGGHSTAPGFSGSKGVTVAMFQFNEVTYNKATGIVKYGSGLVWDQVYKALEQYDVKVPGGRVTGVGVAGFTLGGGYSFITSQYGLATEGVVAYDFVTATGEVLYVTQKTYPDLFFLLKGGFNNAGVVTNFYVRARPRATAWGGNLLLDGKYLDTVLNLTAQFGSEENTDALGALLPAINAFLGVPVVAVQLFYDDPNGPPAGSFVKNIFDQLLALPAVKHDVLAHRTMVDIVGASPSNAIAGMRGTFSTVTLERLTPEILQTIKEEFKFWGTIAPLGAGIFVSYDLEPFVRQKRYPDASSTAWPHDKMQSPLFIIFAWPIGLSDIIFYDAIHKSTKKIRAAATAQGQNLDGLYPYPNYALYDTPLKDVYGPNVARLTQIAAKYDPSKVMTRAGGFLFARGQNTYSVYGP</sequence>
<evidence type="ECO:0000256" key="6">
    <source>
        <dbReference type="SAM" id="SignalP"/>
    </source>
</evidence>
<keyword evidence="3" id="KW-0274">FAD</keyword>
<dbReference type="EMBL" id="LWDD02000091">
    <property type="protein sequence ID" value="KAE8264093.1"/>
    <property type="molecule type" value="Genomic_DNA"/>
</dbReference>
<dbReference type="InterPro" id="IPR006094">
    <property type="entry name" value="Oxid_FAD_bind_N"/>
</dbReference>
<dbReference type="InterPro" id="IPR050416">
    <property type="entry name" value="FAD-linked_Oxidoreductase"/>
</dbReference>
<reference evidence="9" key="2">
    <citation type="journal article" date="2019" name="IMA Fungus">
        <title>Genome sequencing and comparison of five Tilletia species to identify candidate genes for the detection of regulated species infecting wheat.</title>
        <authorList>
            <person name="Nguyen H.D.T."/>
            <person name="Sultana T."/>
            <person name="Kesanakurti P."/>
            <person name="Hambleton S."/>
        </authorList>
    </citation>
    <scope>NUCLEOTIDE SEQUENCE</scope>
    <source>
        <strain evidence="9">DAOMC 238032</strain>
    </source>
</reference>
<dbReference type="SUPFAM" id="SSF56176">
    <property type="entry name" value="FAD-binding/transporter-associated domain-like"/>
    <property type="match status" value="1"/>
</dbReference>
<dbReference type="EMBL" id="CAJHJG010003167">
    <property type="protein sequence ID" value="CAD6927139.1"/>
    <property type="molecule type" value="Genomic_DNA"/>
</dbReference>
<evidence type="ECO:0000256" key="1">
    <source>
        <dbReference type="ARBA" id="ARBA00005466"/>
    </source>
</evidence>
<keyword evidence="4" id="KW-0560">Oxidoreductase</keyword>
<evidence type="ECO:0000256" key="5">
    <source>
        <dbReference type="SAM" id="MobiDB-lite"/>
    </source>
</evidence>
<evidence type="ECO:0000256" key="3">
    <source>
        <dbReference type="ARBA" id="ARBA00022827"/>
    </source>
</evidence>
<gene>
    <name evidence="9" type="ORF">A4X03_0g1195</name>
    <name evidence="8" type="ORF">JKIAZH3_G999</name>
</gene>
<dbReference type="PANTHER" id="PTHR42973:SF13">
    <property type="entry name" value="FAD-BINDING PCMH-TYPE DOMAIN-CONTAINING PROTEIN"/>
    <property type="match status" value="1"/>
</dbReference>
<keyword evidence="11" id="KW-1185">Reference proteome</keyword>
<evidence type="ECO:0000256" key="2">
    <source>
        <dbReference type="ARBA" id="ARBA00022630"/>
    </source>
</evidence>
<dbReference type="GO" id="GO:0016491">
    <property type="term" value="F:oxidoreductase activity"/>
    <property type="evidence" value="ECO:0007669"/>
    <property type="project" value="UniProtKB-KW"/>
</dbReference>
<comment type="similarity">
    <text evidence="1">Belongs to the oxygen-dependent FAD-linked oxidoreductase family.</text>
</comment>
<dbReference type="Proteomes" id="UP000836402">
    <property type="component" value="Unassembled WGS sequence"/>
</dbReference>
<name>A0A8T8TR37_9BASI</name>
<dbReference type="AlphaFoldDB" id="A0A8T8TR37"/>
<evidence type="ECO:0000259" key="7">
    <source>
        <dbReference type="PROSITE" id="PS51387"/>
    </source>
</evidence>
<dbReference type="Gene3D" id="3.40.462.20">
    <property type="match status" value="1"/>
</dbReference>
<evidence type="ECO:0000313" key="9">
    <source>
        <dbReference type="EMBL" id="KAE8264093.1"/>
    </source>
</evidence>
<accession>A0A8T8TR37</accession>
<feature type="region of interest" description="Disordered" evidence="5">
    <location>
        <begin position="35"/>
        <end position="56"/>
    </location>
</feature>
<dbReference type="Gene3D" id="3.30.43.10">
    <property type="entry name" value="Uridine Diphospho-n-acetylenolpyruvylglucosamine Reductase, domain 2"/>
    <property type="match status" value="1"/>
</dbReference>
<dbReference type="Pfam" id="PF01565">
    <property type="entry name" value="FAD_binding_4"/>
    <property type="match status" value="1"/>
</dbReference>
<keyword evidence="2" id="KW-0285">Flavoprotein</keyword>
<proteinExistence type="inferred from homology"/>
<dbReference type="PROSITE" id="PS51387">
    <property type="entry name" value="FAD_PCMH"/>
    <property type="match status" value="1"/>
</dbReference>
<dbReference type="InterPro" id="IPR016166">
    <property type="entry name" value="FAD-bd_PCMH"/>
</dbReference>
<reference evidence="9" key="1">
    <citation type="submission" date="2016-04" db="EMBL/GenBank/DDBJ databases">
        <authorList>
            <person name="Nguyen H.D."/>
            <person name="Kesanakurti P."/>
            <person name="Cullis J."/>
            <person name="Levesque C.A."/>
            <person name="Hambleton S."/>
        </authorList>
    </citation>
    <scope>NUCLEOTIDE SEQUENCE</scope>
    <source>
        <strain evidence="9">DAOMC 238032</strain>
    </source>
</reference>
<reference evidence="8" key="3">
    <citation type="submission" date="2020-10" db="EMBL/GenBank/DDBJ databases">
        <authorList>
            <person name="Sedaghatjoo S."/>
        </authorList>
    </citation>
    <scope>NUCLEOTIDE SEQUENCE</scope>
    <source>
        <strain evidence="8">AZH3</strain>
    </source>
</reference>
<feature type="signal peptide" evidence="6">
    <location>
        <begin position="1"/>
        <end position="19"/>
    </location>
</feature>
<evidence type="ECO:0000313" key="10">
    <source>
        <dbReference type="Proteomes" id="UP000077671"/>
    </source>
</evidence>
<feature type="chain" id="PRO_5035786504" description="FAD-binding PCMH-type domain-containing protein" evidence="6">
    <location>
        <begin position="20"/>
        <end position="515"/>
    </location>
</feature>
<dbReference type="Gene3D" id="3.30.465.10">
    <property type="match status" value="1"/>
</dbReference>
<dbReference type="PANTHER" id="PTHR42973">
    <property type="entry name" value="BINDING OXIDOREDUCTASE, PUTATIVE (AFU_ORTHOLOGUE AFUA_1G17690)-RELATED"/>
    <property type="match status" value="1"/>
</dbReference>
<feature type="compositionally biased region" description="Low complexity" evidence="5">
    <location>
        <begin position="43"/>
        <end position="56"/>
    </location>
</feature>